<organism evidence="3 4">
    <name type="scientific">Enterovirga rhinocerotis</name>
    <dbReference type="NCBI Taxonomy" id="1339210"/>
    <lineage>
        <taxon>Bacteria</taxon>
        <taxon>Pseudomonadati</taxon>
        <taxon>Pseudomonadota</taxon>
        <taxon>Alphaproteobacteria</taxon>
        <taxon>Hyphomicrobiales</taxon>
        <taxon>Methylobacteriaceae</taxon>
        <taxon>Enterovirga</taxon>
    </lineage>
</organism>
<sequence length="292" mass="33311">MRYWWDAVRTFSYWRYALFSGEAIAKLFGALGVLYLLVDIADAFKVYTKDKHSQYGLILMLVPALLFVLFTRRPVSRVRYKVPKKDFTYEVKIGDLFKQPGEIVISSSTTFDTDMSSGLISTASLQGQVATLFFNGQTVEIDRQIEASLARDQYEINEERPGKKKQYPLGTVARVSAHGRNFYFVAMSHMNPNGTAYSDPRMMEQALQNLWQNMILKAEHGPMVMPLMGTGRGRVAMPRHKVIERIAQSFADATQQAAFSNKLTIMIRPEDASRFSINLFQVRDYLTRSLDV</sequence>
<keyword evidence="4" id="KW-1185">Reference proteome</keyword>
<keyword evidence="1" id="KW-0472">Membrane</keyword>
<dbReference type="Pfam" id="PF20016">
    <property type="entry name" value="ThsA_Macro"/>
    <property type="match status" value="1"/>
</dbReference>
<keyword evidence="1" id="KW-1133">Transmembrane helix</keyword>
<dbReference type="InterPro" id="IPR045535">
    <property type="entry name" value="ThsA_Macro"/>
</dbReference>
<feature type="domain" description="Thoeris protein ThsA Macro" evidence="2">
    <location>
        <begin position="90"/>
        <end position="268"/>
    </location>
</feature>
<dbReference type="Gene3D" id="3.40.220.10">
    <property type="entry name" value="Leucine Aminopeptidase, subunit E, domain 1"/>
    <property type="match status" value="1"/>
</dbReference>
<dbReference type="InterPro" id="IPR043472">
    <property type="entry name" value="Macro_dom-like"/>
</dbReference>
<reference evidence="3 4" key="1">
    <citation type="submission" date="2019-03" db="EMBL/GenBank/DDBJ databases">
        <title>Genomic Encyclopedia of Type Strains, Phase IV (KMG-IV): sequencing the most valuable type-strain genomes for metagenomic binning, comparative biology and taxonomic classification.</title>
        <authorList>
            <person name="Goeker M."/>
        </authorList>
    </citation>
    <scope>NUCLEOTIDE SEQUENCE [LARGE SCALE GENOMIC DNA]</scope>
    <source>
        <strain evidence="3 4">DSM 25903</strain>
    </source>
</reference>
<dbReference type="Proteomes" id="UP000295122">
    <property type="component" value="Unassembled WGS sequence"/>
</dbReference>
<keyword evidence="1" id="KW-0812">Transmembrane</keyword>
<gene>
    <name evidence="3" type="ORF">EV668_0089</name>
</gene>
<dbReference type="RefSeq" id="WP_133767910.1">
    <property type="nucleotide sequence ID" value="NZ_SNZR01000005.1"/>
</dbReference>
<dbReference type="AlphaFoldDB" id="A0A4R7C9W3"/>
<feature type="transmembrane region" description="Helical" evidence="1">
    <location>
        <begin position="53"/>
        <end position="71"/>
    </location>
</feature>
<dbReference type="OrthoDB" id="2606558at2"/>
<proteinExistence type="predicted"/>
<comment type="caution">
    <text evidence="3">The sequence shown here is derived from an EMBL/GenBank/DDBJ whole genome shotgun (WGS) entry which is preliminary data.</text>
</comment>
<accession>A0A4R7C9W3</accession>
<evidence type="ECO:0000256" key="1">
    <source>
        <dbReference type="SAM" id="Phobius"/>
    </source>
</evidence>
<evidence type="ECO:0000313" key="3">
    <source>
        <dbReference type="EMBL" id="TDR95474.1"/>
    </source>
</evidence>
<evidence type="ECO:0000259" key="2">
    <source>
        <dbReference type="Pfam" id="PF20016"/>
    </source>
</evidence>
<dbReference type="EMBL" id="SNZR01000005">
    <property type="protein sequence ID" value="TDR95474.1"/>
    <property type="molecule type" value="Genomic_DNA"/>
</dbReference>
<evidence type="ECO:0000313" key="4">
    <source>
        <dbReference type="Proteomes" id="UP000295122"/>
    </source>
</evidence>
<protein>
    <recommendedName>
        <fullName evidence="2">Thoeris protein ThsA Macro domain-containing protein</fullName>
    </recommendedName>
</protein>
<name>A0A4R7C9W3_9HYPH</name>
<feature type="transmembrane region" description="Helical" evidence="1">
    <location>
        <begin position="12"/>
        <end position="38"/>
    </location>
</feature>